<organism evidence="5 6">
    <name type="scientific">Encephalitozoon intestinalis (strain ATCC 50506)</name>
    <name type="common">Microsporidian parasite</name>
    <name type="synonym">Septata intestinalis</name>
    <dbReference type="NCBI Taxonomy" id="876142"/>
    <lineage>
        <taxon>Eukaryota</taxon>
        <taxon>Fungi</taxon>
        <taxon>Fungi incertae sedis</taxon>
        <taxon>Microsporidia</taxon>
        <taxon>Unikaryonidae</taxon>
        <taxon>Encephalitozoon</taxon>
    </lineage>
</organism>
<evidence type="ECO:0000256" key="2">
    <source>
        <dbReference type="ARBA" id="ARBA00022737"/>
    </source>
</evidence>
<protein>
    <submittedName>
        <fullName evidence="5">WD40 repeat-containing protein</fullName>
    </submittedName>
</protein>
<evidence type="ECO:0000313" key="6">
    <source>
        <dbReference type="Proteomes" id="UP000002313"/>
    </source>
</evidence>
<feature type="domain" description="Vps41 beta-propeller" evidence="4">
    <location>
        <begin position="220"/>
        <end position="373"/>
    </location>
</feature>
<dbReference type="InterPro" id="IPR036322">
    <property type="entry name" value="WD40_repeat_dom_sf"/>
</dbReference>
<feature type="repeat" description="WD" evidence="3">
    <location>
        <begin position="135"/>
        <end position="166"/>
    </location>
</feature>
<dbReference type="RefSeq" id="XP_003072345.1">
    <property type="nucleotide sequence ID" value="XM_003072299.1"/>
</dbReference>
<sequence>MNNKEKQKSKENLNSTLGLPQELIGRIMAHSNVKHVKRLMKCNSLLFTKLRNDFSVWGFFTSGRYPCIAGYISEIKNKYTLMKNISRSRNERSVDFETNQSDITFMQIDRDRIVCSSDDQTIKIFGMDGRLIRTFIGHKGGVWTFMLNNKHLVSGSTDKTARIWDLWTGCTLCVLSGHKSVVRSLKIYEDYIATGSRDSEIRIWNFRGTCLNVLKGHTMSVRCMDMNESYLVSGSYDGSVALWDYRRGKLLRYLKSHSLRVYSVSLSLNYVASGSLDSSVHVSTLDGKLVCSYKIHRSLVIWLKFVNNGRYLLSSGADGILCKWDLRENILVYKIEENGHITAQAVIEDLLIVGTKREVKIYNLSDGSFIRTLFSASSLISKVEVSGRCISVGYYSDSGACRLIVFNY</sequence>
<dbReference type="GO" id="GO:0005634">
    <property type="term" value="C:nucleus"/>
    <property type="evidence" value="ECO:0007669"/>
    <property type="project" value="TreeGrafter"/>
</dbReference>
<dbReference type="PANTHER" id="PTHR19849">
    <property type="entry name" value="PHOSPHOLIPASE A-2-ACTIVATING PROTEIN"/>
    <property type="match status" value="1"/>
</dbReference>
<evidence type="ECO:0000259" key="4">
    <source>
        <dbReference type="Pfam" id="PF23411"/>
    </source>
</evidence>
<dbReference type="AlphaFoldDB" id="E0S5K0"/>
<dbReference type="Pfam" id="PF00400">
    <property type="entry name" value="WD40"/>
    <property type="match status" value="2"/>
</dbReference>
<dbReference type="PROSITE" id="PS00678">
    <property type="entry name" value="WD_REPEATS_1"/>
    <property type="match status" value="2"/>
</dbReference>
<keyword evidence="1 3" id="KW-0853">WD repeat</keyword>
<dbReference type="Gene3D" id="2.130.10.10">
    <property type="entry name" value="YVTN repeat-like/Quinoprotein amine dehydrogenase"/>
    <property type="match status" value="1"/>
</dbReference>
<gene>
    <name evidence="5" type="ORF">Eint_011230</name>
</gene>
<dbReference type="GO" id="GO:0043130">
    <property type="term" value="F:ubiquitin binding"/>
    <property type="evidence" value="ECO:0007669"/>
    <property type="project" value="TreeGrafter"/>
</dbReference>
<dbReference type="PRINTS" id="PR00320">
    <property type="entry name" value="GPROTEINBRPT"/>
</dbReference>
<evidence type="ECO:0000313" key="5">
    <source>
        <dbReference type="EMBL" id="ADM10985.1"/>
    </source>
</evidence>
<dbReference type="InterPro" id="IPR001680">
    <property type="entry name" value="WD40_rpt"/>
</dbReference>
<dbReference type="PROSITE" id="PS50082">
    <property type="entry name" value="WD_REPEATS_2"/>
    <property type="match status" value="4"/>
</dbReference>
<dbReference type="Pfam" id="PF23411">
    <property type="entry name" value="Beta-prop_Vps41"/>
    <property type="match status" value="1"/>
</dbReference>
<dbReference type="EMBL" id="CP001942">
    <property type="protein sequence ID" value="ADM10985.1"/>
    <property type="molecule type" value="Genomic_DNA"/>
</dbReference>
<dbReference type="GO" id="GO:0005737">
    <property type="term" value="C:cytoplasm"/>
    <property type="evidence" value="ECO:0007669"/>
    <property type="project" value="TreeGrafter"/>
</dbReference>
<dbReference type="InterPro" id="IPR057780">
    <property type="entry name" value="Beta-prop_Vps41"/>
</dbReference>
<dbReference type="CDD" id="cd00200">
    <property type="entry name" value="WD40"/>
    <property type="match status" value="1"/>
</dbReference>
<reference evidence="5 6" key="2">
    <citation type="journal article" date="2012" name="Proc. Natl. Acad. Sci. U.S.A.">
        <title>Gain and loss of multiple functionally related, horizontally transferred genes in the reduced genomes of two microsporidian parasites.</title>
        <authorList>
            <person name="Pombert J.-F."/>
            <person name="Selman M."/>
            <person name="Burki F."/>
            <person name="Bardell F.T."/>
            <person name="Farinelli L."/>
            <person name="Solter L.F."/>
            <person name="Whitman D.W."/>
            <person name="Weiss L.M."/>
            <person name="Corradi N."/>
            <person name="Keeling P.J."/>
        </authorList>
    </citation>
    <scope>NUCLEOTIDE SEQUENCE [LARGE SCALE GENOMIC DNA]</scope>
    <source>
        <strain evidence="5 6">ATCC 50506</strain>
    </source>
</reference>
<evidence type="ECO:0000256" key="3">
    <source>
        <dbReference type="PROSITE-ProRule" id="PRU00221"/>
    </source>
</evidence>
<dbReference type="VEuPathDB" id="MicrosporidiaDB:Eint_011230"/>
<feature type="repeat" description="WD" evidence="3">
    <location>
        <begin position="175"/>
        <end position="207"/>
    </location>
</feature>
<name>E0S5K0_ENCIT</name>
<dbReference type="InterPro" id="IPR020472">
    <property type="entry name" value="WD40_PAC1"/>
</dbReference>
<evidence type="ECO:0000256" key="1">
    <source>
        <dbReference type="ARBA" id="ARBA00022574"/>
    </source>
</evidence>
<dbReference type="HOGENOM" id="CLU_000288_103_6_1"/>
<dbReference type="GeneID" id="9698640"/>
<proteinExistence type="predicted"/>
<dbReference type="Proteomes" id="UP000002313">
    <property type="component" value="Chromosome I"/>
</dbReference>
<dbReference type="GO" id="GO:0043161">
    <property type="term" value="P:proteasome-mediated ubiquitin-dependent protein catabolic process"/>
    <property type="evidence" value="ECO:0007669"/>
    <property type="project" value="TreeGrafter"/>
</dbReference>
<dbReference type="PANTHER" id="PTHR19849:SF1">
    <property type="entry name" value="F-BOX_WD REPEAT-CONTAINING PROTEIN 7"/>
    <property type="match status" value="1"/>
</dbReference>
<dbReference type="KEGG" id="ein:Eint_011230"/>
<reference evidence="5 6" key="1">
    <citation type="journal article" date="2010" name="Nat. Commun.">
        <title>The complete sequence of the smallest known nuclear genome from the microsporidian Encephalitozoon intestinalis.</title>
        <authorList>
            <person name="Corradi N."/>
            <person name="Pombert J.-F."/>
            <person name="Farinelli L."/>
            <person name="Didier E.S."/>
            <person name="Keeling P.J."/>
        </authorList>
    </citation>
    <scope>NUCLEOTIDE SEQUENCE [LARGE SCALE GENOMIC DNA]</scope>
    <source>
        <strain evidence="5 6">ATCC 50506</strain>
    </source>
</reference>
<dbReference type="GO" id="GO:0010992">
    <property type="term" value="P:ubiquitin recycling"/>
    <property type="evidence" value="ECO:0007669"/>
    <property type="project" value="TreeGrafter"/>
</dbReference>
<feature type="repeat" description="WD" evidence="3">
    <location>
        <begin position="214"/>
        <end position="253"/>
    </location>
</feature>
<dbReference type="InterPro" id="IPR015943">
    <property type="entry name" value="WD40/YVTN_repeat-like_dom_sf"/>
</dbReference>
<dbReference type="SMART" id="SM00320">
    <property type="entry name" value="WD40"/>
    <property type="match status" value="6"/>
</dbReference>
<feature type="repeat" description="WD" evidence="3">
    <location>
        <begin position="293"/>
        <end position="334"/>
    </location>
</feature>
<dbReference type="InterPro" id="IPR019775">
    <property type="entry name" value="WD40_repeat_CS"/>
</dbReference>
<accession>E0S5K0</accession>
<dbReference type="PROSITE" id="PS50294">
    <property type="entry name" value="WD_REPEATS_REGION"/>
    <property type="match status" value="3"/>
</dbReference>
<keyword evidence="6" id="KW-1185">Reference proteome</keyword>
<dbReference type="OrthoDB" id="190105at2759"/>
<keyword evidence="2" id="KW-0677">Repeat</keyword>
<dbReference type="SUPFAM" id="SSF50978">
    <property type="entry name" value="WD40 repeat-like"/>
    <property type="match status" value="1"/>
</dbReference>